<dbReference type="OrthoDB" id="9790710at2"/>
<protein>
    <submittedName>
        <fullName evidence="3">Glycosyl transferase</fullName>
    </submittedName>
</protein>
<keyword evidence="3" id="KW-0808">Transferase</keyword>
<evidence type="ECO:0000259" key="2">
    <source>
        <dbReference type="Pfam" id="PF13439"/>
    </source>
</evidence>
<dbReference type="GO" id="GO:0016757">
    <property type="term" value="F:glycosyltransferase activity"/>
    <property type="evidence" value="ECO:0007669"/>
    <property type="project" value="InterPro"/>
</dbReference>
<organism evidence="3 4">
    <name type="scientific">Xylanibacter rarus</name>
    <dbReference type="NCBI Taxonomy" id="1676614"/>
    <lineage>
        <taxon>Bacteria</taxon>
        <taxon>Pseudomonadati</taxon>
        <taxon>Bacteroidota</taxon>
        <taxon>Bacteroidia</taxon>
        <taxon>Bacteroidales</taxon>
        <taxon>Prevotellaceae</taxon>
        <taxon>Xylanibacter</taxon>
    </lineage>
</organism>
<dbReference type="Pfam" id="PF13439">
    <property type="entry name" value="Glyco_transf_4"/>
    <property type="match status" value="1"/>
</dbReference>
<dbReference type="RefSeq" id="WP_053397778.1">
    <property type="nucleotide sequence ID" value="NZ_LFQU01000004.1"/>
</dbReference>
<evidence type="ECO:0000313" key="4">
    <source>
        <dbReference type="Proteomes" id="UP000036951"/>
    </source>
</evidence>
<keyword evidence="4" id="KW-1185">Reference proteome</keyword>
<dbReference type="Gene3D" id="3.40.50.2000">
    <property type="entry name" value="Glycogen Phosphorylase B"/>
    <property type="match status" value="2"/>
</dbReference>
<dbReference type="SUPFAM" id="SSF53756">
    <property type="entry name" value="UDP-Glycosyltransferase/glycogen phosphorylase"/>
    <property type="match status" value="1"/>
</dbReference>
<dbReference type="EMBL" id="LFQU01000004">
    <property type="protein sequence ID" value="KOO69173.1"/>
    <property type="molecule type" value="Genomic_DNA"/>
</dbReference>
<dbReference type="Pfam" id="PF00534">
    <property type="entry name" value="Glycos_transf_1"/>
    <property type="match status" value="1"/>
</dbReference>
<dbReference type="InterPro" id="IPR050194">
    <property type="entry name" value="Glycosyltransferase_grp1"/>
</dbReference>
<dbReference type="PANTHER" id="PTHR45947:SF3">
    <property type="entry name" value="SULFOQUINOVOSYL TRANSFERASE SQD2"/>
    <property type="match status" value="1"/>
</dbReference>
<comment type="caution">
    <text evidence="3">The sequence shown here is derived from an EMBL/GenBank/DDBJ whole genome shotgun (WGS) entry which is preliminary data.</text>
</comment>
<evidence type="ECO:0000259" key="1">
    <source>
        <dbReference type="Pfam" id="PF00534"/>
    </source>
</evidence>
<gene>
    <name evidence="3" type="ORF">ACU52_03480</name>
</gene>
<dbReference type="InterPro" id="IPR028098">
    <property type="entry name" value="Glyco_trans_4-like_N"/>
</dbReference>
<dbReference type="AlphaFoldDB" id="A0A8E1USI9"/>
<reference evidence="3 4" key="1">
    <citation type="submission" date="2015-06" db="EMBL/GenBank/DDBJ databases">
        <title>Prevotella sp. 109, sp. nov., a novel member of the family Prevotellaceae isolated from human faeces.</title>
        <authorList>
            <person name="Shkoporov A.N."/>
            <person name="Chaplin A.V."/>
            <person name="Kafarskaia L.I."/>
            <person name="Efimov B.A."/>
        </authorList>
    </citation>
    <scope>NUCLEOTIDE SEQUENCE [LARGE SCALE GENOMIC DNA]</scope>
    <source>
        <strain evidence="3 4">109</strain>
    </source>
</reference>
<feature type="domain" description="Glycosyl transferase family 1" evidence="1">
    <location>
        <begin position="203"/>
        <end position="356"/>
    </location>
</feature>
<accession>A0A8E1USI9</accession>
<feature type="domain" description="Glycosyltransferase subfamily 4-like N-terminal" evidence="2">
    <location>
        <begin position="14"/>
        <end position="179"/>
    </location>
</feature>
<dbReference type="Proteomes" id="UP000036951">
    <property type="component" value="Unassembled WGS sequence"/>
</dbReference>
<proteinExistence type="predicted"/>
<name>A0A8E1USI9_9BACT</name>
<dbReference type="InterPro" id="IPR001296">
    <property type="entry name" value="Glyco_trans_1"/>
</dbReference>
<dbReference type="PANTHER" id="PTHR45947">
    <property type="entry name" value="SULFOQUINOVOSYL TRANSFERASE SQD2"/>
    <property type="match status" value="1"/>
</dbReference>
<sequence>MLGIFNDCFPPIMDGVSVTVQNYARWLNRKCNNVCVVTPSVPGTVYDEEFPVYNYFSLPIPMRKPYRMGFPRVDLPFRSRIGKVGFSLVHAHSPFSSGRLALKIAREQNIPIVATFHSKYRADFERAIPNRMVVDYMVKNVVDFYSQADEVWIPQASVEETLREYGYKGRVEVVDNGNDFAADTRTDLLRSEGRAMLGAGRCEPVLLFVGQHIYEKNPQLIIRSLANMRDRSWHMYFIGTGYAAGELRQMVQSKGLDDRVTFLGQITDREKLKRCYAAADVFLFPSLYDNAPLVVREAAAMHTPSLMAQGSTAASVIRDNVNGFLCSADEQGFTERLVQILADDRLRRAAGDNARATLARSWQDIADEVYDRYMHLVRRRGGMLSA</sequence>
<evidence type="ECO:0000313" key="3">
    <source>
        <dbReference type="EMBL" id="KOO69173.1"/>
    </source>
</evidence>